<evidence type="ECO:0000256" key="1">
    <source>
        <dbReference type="SAM" id="MobiDB-lite"/>
    </source>
</evidence>
<gene>
    <name evidence="3" type="ORF">AUJ29_00760</name>
</gene>
<dbReference type="EMBL" id="MNVB01000019">
    <property type="protein sequence ID" value="OIO17947.1"/>
    <property type="molecule type" value="Genomic_DNA"/>
</dbReference>
<protein>
    <submittedName>
        <fullName evidence="3">Uncharacterized protein</fullName>
    </submittedName>
</protein>
<keyword evidence="2" id="KW-0472">Membrane</keyword>
<evidence type="ECO:0000256" key="2">
    <source>
        <dbReference type="SAM" id="Phobius"/>
    </source>
</evidence>
<keyword evidence="2" id="KW-1133">Transmembrane helix</keyword>
<sequence>MISKTKIGIGTLIVASFIVGGIAFNTFQADAFGEGRMFGFFRSGEQCNLTGLEKGSEEWQAKMEECKAERETQREEWKNMSEEERQAKMEEMKANRPELTEEMKAKMEEFKNSGQWKGKIGRPFGPMGLMGFSDEVNREVVNLENGVQITITSDNSEIVQKLKDAAAEISNGSGE</sequence>
<dbReference type="Proteomes" id="UP000182465">
    <property type="component" value="Unassembled WGS sequence"/>
</dbReference>
<dbReference type="AlphaFoldDB" id="A0A1J4U3U0"/>
<accession>A0A1J4U3U0</accession>
<name>A0A1J4U3U0_9BACT</name>
<evidence type="ECO:0000313" key="4">
    <source>
        <dbReference type="Proteomes" id="UP000182465"/>
    </source>
</evidence>
<evidence type="ECO:0000313" key="3">
    <source>
        <dbReference type="EMBL" id="OIO17947.1"/>
    </source>
</evidence>
<reference evidence="3 4" key="1">
    <citation type="journal article" date="2016" name="Environ. Microbiol.">
        <title>Genomic resolution of a cold subsurface aquifer community provides metabolic insights for novel microbes adapted to high CO concentrations.</title>
        <authorList>
            <person name="Probst A.J."/>
            <person name="Castelle C.J."/>
            <person name="Singh A."/>
            <person name="Brown C.T."/>
            <person name="Anantharaman K."/>
            <person name="Sharon I."/>
            <person name="Hug L.A."/>
            <person name="Burstein D."/>
            <person name="Emerson J.B."/>
            <person name="Thomas B.C."/>
            <person name="Banfield J.F."/>
        </authorList>
    </citation>
    <scope>NUCLEOTIDE SEQUENCE [LARGE SCALE GENOMIC DNA]</scope>
    <source>
        <strain evidence="3">CG1_02_38_13</strain>
    </source>
</reference>
<feature type="region of interest" description="Disordered" evidence="1">
    <location>
        <begin position="70"/>
        <end position="97"/>
    </location>
</feature>
<comment type="caution">
    <text evidence="3">The sequence shown here is derived from an EMBL/GenBank/DDBJ whole genome shotgun (WGS) entry which is preliminary data.</text>
</comment>
<feature type="transmembrane region" description="Helical" evidence="2">
    <location>
        <begin position="7"/>
        <end position="27"/>
    </location>
</feature>
<organism evidence="3 4">
    <name type="scientific">Candidatus Kuenenbacteria bacterium CG1_02_38_13</name>
    <dbReference type="NCBI Taxonomy" id="1805235"/>
    <lineage>
        <taxon>Bacteria</taxon>
        <taxon>Candidatus Kueneniibacteriota</taxon>
    </lineage>
</organism>
<proteinExistence type="predicted"/>
<keyword evidence="2" id="KW-0812">Transmembrane</keyword>